<evidence type="ECO:0000313" key="10">
    <source>
        <dbReference type="EMBL" id="MCA2017528.1"/>
    </source>
</evidence>
<evidence type="ECO:0000256" key="6">
    <source>
        <dbReference type="ARBA" id="ARBA00043993"/>
    </source>
</evidence>
<evidence type="ECO:0000313" key="11">
    <source>
        <dbReference type="Proteomes" id="UP001199044"/>
    </source>
</evidence>
<dbReference type="EMBL" id="JAIWIU010000108">
    <property type="protein sequence ID" value="MCA2017528.1"/>
    <property type="molecule type" value="Genomic_DNA"/>
</dbReference>
<dbReference type="InterPro" id="IPR010019">
    <property type="entry name" value="Integral_membrane_YccS"/>
</dbReference>
<feature type="transmembrane region" description="Helical" evidence="7">
    <location>
        <begin position="15"/>
        <end position="32"/>
    </location>
</feature>
<dbReference type="Pfam" id="PF12805">
    <property type="entry name" value="FUSC-like"/>
    <property type="match status" value="1"/>
</dbReference>
<feature type="transmembrane region" description="Helical" evidence="7">
    <location>
        <begin position="515"/>
        <end position="533"/>
    </location>
</feature>
<evidence type="ECO:0000256" key="1">
    <source>
        <dbReference type="ARBA" id="ARBA00004651"/>
    </source>
</evidence>
<dbReference type="Pfam" id="PF13515">
    <property type="entry name" value="FUSC_2"/>
    <property type="match status" value="1"/>
</dbReference>
<keyword evidence="11" id="KW-1185">Reference proteome</keyword>
<dbReference type="NCBIfam" id="TIGR01667">
    <property type="entry name" value="YCCS_YHFK"/>
    <property type="match status" value="1"/>
</dbReference>
<dbReference type="RefSeq" id="WP_225251231.1">
    <property type="nucleotide sequence ID" value="NZ_JAIWIU010000108.1"/>
</dbReference>
<evidence type="ECO:0000259" key="8">
    <source>
        <dbReference type="Pfam" id="PF12805"/>
    </source>
</evidence>
<feature type="transmembrane region" description="Helical" evidence="7">
    <location>
        <begin position="137"/>
        <end position="161"/>
    </location>
</feature>
<protein>
    <submittedName>
        <fullName evidence="10">TIGR01666 family membrane protein</fullName>
    </submittedName>
</protein>
<keyword evidence="5 7" id="KW-0472">Membrane</keyword>
<feature type="transmembrane region" description="Helical" evidence="7">
    <location>
        <begin position="67"/>
        <end position="84"/>
    </location>
</feature>
<keyword evidence="4 7" id="KW-1133">Transmembrane helix</keyword>
<accession>A0ABS7YPC5</accession>
<comment type="similarity">
    <text evidence="6">Belongs to the YccS/YhfK family.</text>
</comment>
<dbReference type="InterPro" id="IPR049453">
    <property type="entry name" value="Memb_transporter_dom"/>
</dbReference>
<evidence type="ECO:0000256" key="5">
    <source>
        <dbReference type="ARBA" id="ARBA00023136"/>
    </source>
</evidence>
<reference evidence="11" key="1">
    <citation type="submission" date="2023-07" db="EMBL/GenBank/DDBJ databases">
        <title>Molecular identification of indigenous halophilic bacteria isolated from red sea cost, biodegradation of synthetic dyes and assessment of degraded metabolite toxicity.</title>
        <authorList>
            <person name="Chaieb K."/>
            <person name="Altayb H.N."/>
        </authorList>
    </citation>
    <scope>NUCLEOTIDE SEQUENCE [LARGE SCALE GENOMIC DNA]</scope>
    <source>
        <strain evidence="11">K20</strain>
    </source>
</reference>
<gene>
    <name evidence="10" type="primary">yccS</name>
    <name evidence="10" type="ORF">LDJ79_15490</name>
</gene>
<feature type="transmembrane region" description="Helical" evidence="7">
    <location>
        <begin position="113"/>
        <end position="131"/>
    </location>
</feature>
<dbReference type="InterPro" id="IPR032692">
    <property type="entry name" value="YccS_N"/>
</dbReference>
<feature type="domain" description="Integral membrane bound transporter" evidence="9">
    <location>
        <begin position="403"/>
        <end position="523"/>
    </location>
</feature>
<keyword evidence="3 7" id="KW-0812">Transmembrane</keyword>
<dbReference type="Proteomes" id="UP001199044">
    <property type="component" value="Unassembled WGS sequence"/>
</dbReference>
<evidence type="ECO:0000259" key="9">
    <source>
        <dbReference type="Pfam" id="PF13515"/>
    </source>
</evidence>
<evidence type="ECO:0000256" key="3">
    <source>
        <dbReference type="ARBA" id="ARBA00022692"/>
    </source>
</evidence>
<comment type="subcellular location">
    <subcellularLocation>
        <location evidence="1">Cell membrane</location>
        <topology evidence="1">Multi-pass membrane protein</topology>
    </subcellularLocation>
</comment>
<name>A0ABS7YPC5_9VIBR</name>
<proteinExistence type="inferred from homology"/>
<feature type="transmembrane region" description="Helical" evidence="7">
    <location>
        <begin position="90"/>
        <end position="106"/>
    </location>
</feature>
<evidence type="ECO:0000256" key="2">
    <source>
        <dbReference type="ARBA" id="ARBA00022475"/>
    </source>
</evidence>
<evidence type="ECO:0000256" key="7">
    <source>
        <dbReference type="SAM" id="Phobius"/>
    </source>
</evidence>
<feature type="domain" description="Integral membrane protein YccS N-terminal" evidence="8">
    <location>
        <begin position="68"/>
        <end position="348"/>
    </location>
</feature>
<comment type="caution">
    <text evidence="10">The sequence shown here is derived from an EMBL/GenBank/DDBJ whole genome shotgun (WGS) entry which is preliminary data.</text>
</comment>
<dbReference type="InterPro" id="IPR010020">
    <property type="entry name" value="Integral_membrane_YCCS_YHJK"/>
</dbReference>
<dbReference type="PANTHER" id="PTHR30509">
    <property type="entry name" value="P-HYDROXYBENZOIC ACID EFFLUX PUMP SUBUNIT-RELATED"/>
    <property type="match status" value="1"/>
</dbReference>
<keyword evidence="2" id="KW-1003">Cell membrane</keyword>
<feature type="transmembrane region" description="Helical" evidence="7">
    <location>
        <begin position="441"/>
        <end position="458"/>
    </location>
</feature>
<sequence>MPIANRLKLYWANKTLNYCALILVTLLAVVIPCWHYNLNTWVTPLILGVIAAALSERDDSFSGRLKAIALTFVCFAIASFSIEILFNHPLWFTLGLFVSTFGFIMLGALGTRYASIAFASLLLAVYTMLGADQSTNIWFQPLLLLSGAAGYFVLSMVWYVVWPMQPVQQSLASVFQQMANYLDAKAQLFYPTSQFTPQPFRINEANLNAATVNALNQAKAIFLTRAKRGHVDSASDRFLSIYFLAQDIHERVSSTHYRYQELGDHFGRSDILFRFKYLLETQAKACREIAECVRLGQPYEHSGDSVLALDELQLSLDHLKQQNRPEWRSLLAQLGYLFTNLVTVEKQLNNISNPDANKLEENVLEDNEPHTLKTMWMQLRANFHPDSLLFRHALRMSVALTLGYLILQGLGLGRGYWILLTTLFVCQPNYAATRQKITSRIIGTVIGLLIGVMLLTLFPSQESQLAFIVASGVMFFAFRLANYGFATGFITVLVLFCFNQLGQGYAVVIPRLTDTLIGCALAVGAVAFILPDWHAKRLYKVMAEAIEANKRYLDQIIGQYRVGKNDNLSYRIARRNAHNQDAALAAAVNNMLAEPGRYRSASVESFRFLTLNHALLSYISALGAHRTRIDDSVHKLVLDSHRIIHQHLDILYQQLFEHCEQCDISKIDDAGLEQKLAEWRDEDEGNARLVLQQLHLIYRMLPELHSLADKFAVRVERI</sequence>
<organism evidence="10 11">
    <name type="scientific">Vibrio tritonius</name>
    <dbReference type="NCBI Taxonomy" id="1435069"/>
    <lineage>
        <taxon>Bacteria</taxon>
        <taxon>Pseudomonadati</taxon>
        <taxon>Pseudomonadota</taxon>
        <taxon>Gammaproteobacteria</taxon>
        <taxon>Vibrionales</taxon>
        <taxon>Vibrionaceae</taxon>
        <taxon>Vibrio</taxon>
    </lineage>
</organism>
<dbReference type="NCBIfam" id="TIGR01666">
    <property type="entry name" value="YCCS"/>
    <property type="match status" value="1"/>
</dbReference>
<dbReference type="PANTHER" id="PTHR30509:SF8">
    <property type="entry name" value="INNER MEMBRANE PROTEIN YCCS"/>
    <property type="match status" value="1"/>
</dbReference>
<evidence type="ECO:0000256" key="4">
    <source>
        <dbReference type="ARBA" id="ARBA00022989"/>
    </source>
</evidence>